<dbReference type="Proteomes" id="UP000028664">
    <property type="component" value="Segment"/>
</dbReference>
<keyword evidence="2" id="KW-1185">Reference proteome</keyword>
<organism evidence="1 2">
    <name type="scientific">Bacillus phage Bobb</name>
    <dbReference type="NCBI Taxonomy" id="1527469"/>
    <lineage>
        <taxon>Viruses</taxon>
        <taxon>Duplodnaviria</taxon>
        <taxon>Heunggongvirae</taxon>
        <taxon>Uroviricota</taxon>
        <taxon>Caudoviricetes</taxon>
        <taxon>Herelleviridae</taxon>
        <taxon>Bastillevirinae</taxon>
        <taxon>Agatevirus</taxon>
        <taxon>Agatevirus bobb</taxon>
    </lineage>
</organism>
<reference evidence="1 2" key="1">
    <citation type="submission" date="2014-06" db="EMBL/GenBank/DDBJ databases">
        <title>Bioinformatic genomic analysis of Bacillus phage Bobb.</title>
        <authorList>
            <person name="Lewis H.M.N."/>
            <person name="Temple L."/>
            <person name="Barth R.N."/>
            <person name="Bowles K.M."/>
            <person name="Churchin D.I."/>
            <person name="Scott-Croshaw C."/>
            <person name="Glasgow G.H."/>
            <person name="Gloe M.W."/>
            <person name="McGough T.M."/>
            <person name="Nutbrown S.A."/>
            <person name="Romulus S.R."/>
            <person name="Sanders K.A.M."/>
            <person name="Diachok C.R."/>
            <person name="Serigano J.P."/>
            <person name="Shin D."/>
            <person name="Suresh M.H."/>
            <person name="Conner A.R.N."/>
            <person name="Korba R.M."/>
            <person name="Livermore R.J."/>
            <person name="Rohlf M.B."/>
            <person name="Utterback S.D."/>
            <person name="Wilson V.E."/>
        </authorList>
    </citation>
    <scope>NUCLEOTIDE SEQUENCE [LARGE SCALE GENOMIC DNA]</scope>
</reference>
<name>A0A076G760_9CAUD</name>
<accession>A0A076G760</accession>
<dbReference type="EMBL" id="KM051843">
    <property type="protein sequence ID" value="AII27936.1"/>
    <property type="molecule type" value="Genomic_DNA"/>
</dbReference>
<dbReference type="RefSeq" id="YP_009056304.1">
    <property type="nucleotide sequence ID" value="NC_024792.1"/>
</dbReference>
<protein>
    <submittedName>
        <fullName evidence="1">Uncharacterized protein</fullName>
    </submittedName>
</protein>
<evidence type="ECO:0000313" key="1">
    <source>
        <dbReference type="EMBL" id="AII27936.1"/>
    </source>
</evidence>
<evidence type="ECO:0000313" key="2">
    <source>
        <dbReference type="Proteomes" id="UP000028664"/>
    </source>
</evidence>
<dbReference type="GeneID" id="20283322"/>
<sequence>MEKVVKQISKLIPQSEIGESTISQLTAAKFISHLNHLILSAFNEGEDYFLLRYHAPSKKFLDDVREILEEAGGYKTEVLEHLDKNVSIKVFLWKAAEDGTD</sequence>
<proteinExistence type="predicted"/>
<dbReference type="KEGG" id="vg:20283322"/>